<dbReference type="EMBL" id="JAVIKH010000009">
    <property type="protein sequence ID" value="MDX8336356.1"/>
    <property type="molecule type" value="Genomic_DNA"/>
</dbReference>
<evidence type="ECO:0000313" key="10">
    <source>
        <dbReference type="Proteomes" id="UP001279681"/>
    </source>
</evidence>
<proteinExistence type="inferred from homology"/>
<evidence type="ECO:0000259" key="8">
    <source>
        <dbReference type="SMART" id="SM00563"/>
    </source>
</evidence>
<dbReference type="InterPro" id="IPR004552">
    <property type="entry name" value="AGP_acyltrans"/>
</dbReference>
<dbReference type="CDD" id="cd07989">
    <property type="entry name" value="LPLAT_AGPAT-like"/>
    <property type="match status" value="1"/>
</dbReference>
<name>A0ABU4WA01_9FUSO</name>
<feature type="domain" description="Phospholipid/glycerol acyltransferase" evidence="8">
    <location>
        <begin position="76"/>
        <end position="190"/>
    </location>
</feature>
<evidence type="ECO:0000256" key="5">
    <source>
        <dbReference type="ARBA" id="ARBA00023098"/>
    </source>
</evidence>
<evidence type="ECO:0000256" key="6">
    <source>
        <dbReference type="ARBA" id="ARBA00023315"/>
    </source>
</evidence>
<evidence type="ECO:0000256" key="1">
    <source>
        <dbReference type="ARBA" id="ARBA00005189"/>
    </source>
</evidence>
<evidence type="ECO:0000256" key="2">
    <source>
        <dbReference type="ARBA" id="ARBA00008655"/>
    </source>
</evidence>
<dbReference type="EC" id="2.3.1.51" evidence="7"/>
<protein>
    <recommendedName>
        <fullName evidence="7">1-acyl-sn-glycerol-3-phosphate acyltransferase</fullName>
        <ecNumber evidence="7">2.3.1.51</ecNumber>
    </recommendedName>
</protein>
<dbReference type="SUPFAM" id="SSF69593">
    <property type="entry name" value="Glycerol-3-phosphate (1)-acyltransferase"/>
    <property type="match status" value="1"/>
</dbReference>
<dbReference type="GO" id="GO:0016746">
    <property type="term" value="F:acyltransferase activity"/>
    <property type="evidence" value="ECO:0007669"/>
    <property type="project" value="UniProtKB-KW"/>
</dbReference>
<evidence type="ECO:0000313" key="9">
    <source>
        <dbReference type="EMBL" id="MDX8336356.1"/>
    </source>
</evidence>
<dbReference type="InterPro" id="IPR002123">
    <property type="entry name" value="Plipid/glycerol_acylTrfase"/>
</dbReference>
<keyword evidence="5 7" id="KW-0443">Lipid metabolism</keyword>
<sequence length="242" mass="27404">MLTLLKVTLVALLNFSYITLFKAKKIKEMSSEKAPFEARKELKKLSERIVKAAKINLEVNYLDETAYRKMKLNDGIVVVANHASNLDIPVIVTALDIPVGFVAKKEMENWPFYSMWMKLSKCIFLDRSNPREGIKSIKKAVEIVKQGYPTVIFPEGERTLTGEIGNFKKGSFKLATETNGIILPLTIDGTFFVQNRRSVLIKSNQKVVVTVGKPIDLKKINLEESKNLSESVRELILDKKIK</sequence>
<comment type="similarity">
    <text evidence="2 7">Belongs to the 1-acyl-sn-glycerol-3-phosphate acyltransferase family.</text>
</comment>
<evidence type="ECO:0000256" key="7">
    <source>
        <dbReference type="RuleBase" id="RU361267"/>
    </source>
</evidence>
<comment type="catalytic activity">
    <reaction evidence="7">
        <text>a 1-acyl-sn-glycero-3-phosphate + an acyl-CoA = a 1,2-diacyl-sn-glycero-3-phosphate + CoA</text>
        <dbReference type="Rhea" id="RHEA:19709"/>
        <dbReference type="ChEBI" id="CHEBI:57287"/>
        <dbReference type="ChEBI" id="CHEBI:57970"/>
        <dbReference type="ChEBI" id="CHEBI:58342"/>
        <dbReference type="ChEBI" id="CHEBI:58608"/>
        <dbReference type="EC" id="2.3.1.51"/>
    </reaction>
</comment>
<keyword evidence="10" id="KW-1185">Reference proteome</keyword>
<keyword evidence="7" id="KW-0594">Phospholipid biosynthesis</keyword>
<comment type="pathway">
    <text evidence="1">Lipid metabolism.</text>
</comment>
<reference evidence="10" key="1">
    <citation type="submission" date="2023-07" db="EMBL/GenBank/DDBJ databases">
        <authorList>
            <person name="Colorado M.A."/>
            <person name="Villamil L.M."/>
            <person name="Melo J.F."/>
            <person name="Rodriguez J.A."/>
            <person name="Ruiz R.Y."/>
        </authorList>
    </citation>
    <scope>NUCLEOTIDE SEQUENCE [LARGE SCALE GENOMIC DNA]</scope>
    <source>
        <strain evidence="10">C33</strain>
    </source>
</reference>
<comment type="caution">
    <text evidence="9">The sequence shown here is derived from an EMBL/GenBank/DDBJ whole genome shotgun (WGS) entry which is preliminary data.</text>
</comment>
<keyword evidence="3 7" id="KW-0444">Lipid biosynthesis</keyword>
<keyword evidence="4 7" id="KW-0808">Transferase</keyword>
<dbReference type="RefSeq" id="WP_320313761.1">
    <property type="nucleotide sequence ID" value="NZ_JAVIKH010000009.1"/>
</dbReference>
<evidence type="ECO:0000256" key="4">
    <source>
        <dbReference type="ARBA" id="ARBA00022679"/>
    </source>
</evidence>
<keyword evidence="6 7" id="KW-0012">Acyltransferase</keyword>
<dbReference type="Pfam" id="PF01553">
    <property type="entry name" value="Acyltransferase"/>
    <property type="match status" value="1"/>
</dbReference>
<dbReference type="PANTHER" id="PTHR10434:SF64">
    <property type="entry name" value="1-ACYL-SN-GLYCEROL-3-PHOSPHATE ACYLTRANSFERASE-RELATED"/>
    <property type="match status" value="1"/>
</dbReference>
<evidence type="ECO:0000256" key="3">
    <source>
        <dbReference type="ARBA" id="ARBA00022516"/>
    </source>
</evidence>
<gene>
    <name evidence="9" type="ORF">RFV38_07590</name>
</gene>
<dbReference type="NCBIfam" id="TIGR00530">
    <property type="entry name" value="AGP_acyltrn"/>
    <property type="match status" value="1"/>
</dbReference>
<accession>A0ABU4WA01</accession>
<dbReference type="Proteomes" id="UP001279681">
    <property type="component" value="Unassembled WGS sequence"/>
</dbReference>
<dbReference type="SMART" id="SM00563">
    <property type="entry name" value="PlsC"/>
    <property type="match status" value="1"/>
</dbReference>
<keyword evidence="7" id="KW-1208">Phospholipid metabolism</keyword>
<comment type="domain">
    <text evidence="7">The HXXXXD motif is essential for acyltransferase activity and may constitute the binding site for the phosphate moiety of the glycerol-3-phosphate.</text>
</comment>
<organism evidence="9 10">
    <name type="scientific">Candidatus Cetobacterium colombiensis</name>
    <dbReference type="NCBI Taxonomy" id="3073100"/>
    <lineage>
        <taxon>Bacteria</taxon>
        <taxon>Fusobacteriati</taxon>
        <taxon>Fusobacteriota</taxon>
        <taxon>Fusobacteriia</taxon>
        <taxon>Fusobacteriales</taxon>
        <taxon>Fusobacteriaceae</taxon>
        <taxon>Cetobacterium</taxon>
    </lineage>
</organism>
<dbReference type="PANTHER" id="PTHR10434">
    <property type="entry name" value="1-ACYL-SN-GLYCEROL-3-PHOSPHATE ACYLTRANSFERASE"/>
    <property type="match status" value="1"/>
</dbReference>